<dbReference type="RefSeq" id="WP_114676806.1">
    <property type="nucleotide sequence ID" value="NZ_CP031188.1"/>
</dbReference>
<keyword evidence="7 10" id="KW-0573">Peptidoglycan synthesis</keyword>
<evidence type="ECO:0000256" key="1">
    <source>
        <dbReference type="ARBA" id="ARBA00022490"/>
    </source>
</evidence>
<feature type="domain" description="Mur ligase C-terminal" evidence="13">
    <location>
        <begin position="299"/>
        <end position="416"/>
    </location>
</feature>
<evidence type="ECO:0000259" key="14">
    <source>
        <dbReference type="Pfam" id="PF08245"/>
    </source>
</evidence>
<comment type="subcellular location">
    <subcellularLocation>
        <location evidence="10 11">Cytoplasm</location>
    </subcellularLocation>
</comment>
<evidence type="ECO:0000256" key="7">
    <source>
        <dbReference type="ARBA" id="ARBA00022984"/>
    </source>
</evidence>
<reference evidence="15 16" key="1">
    <citation type="submission" date="2018-07" db="EMBL/GenBank/DDBJ databases">
        <title>Complete genome sequence of Flavobacterium arcticum type strain SM1502T.</title>
        <authorList>
            <person name="Li Y."/>
            <person name="Li D.-D."/>
        </authorList>
    </citation>
    <scope>NUCLEOTIDE SEQUENCE [LARGE SCALE GENOMIC DNA]</scope>
    <source>
        <strain evidence="15 16">SM1502</strain>
    </source>
</reference>
<evidence type="ECO:0000256" key="5">
    <source>
        <dbReference type="ARBA" id="ARBA00022840"/>
    </source>
</evidence>
<comment type="pathway">
    <text evidence="10 11">Cell wall biogenesis; peptidoglycan biosynthesis.</text>
</comment>
<dbReference type="Pfam" id="PF02875">
    <property type="entry name" value="Mur_ligase_C"/>
    <property type="match status" value="1"/>
</dbReference>
<name>A0A345H8Y3_9FLAO</name>
<dbReference type="InterPro" id="IPR005863">
    <property type="entry name" value="UDP-N-AcMur_synth"/>
</dbReference>
<dbReference type="NCBIfam" id="TIGR01143">
    <property type="entry name" value="murF"/>
    <property type="match status" value="1"/>
</dbReference>
<evidence type="ECO:0000256" key="9">
    <source>
        <dbReference type="ARBA" id="ARBA00023316"/>
    </source>
</evidence>
<dbReference type="GO" id="GO:0005737">
    <property type="term" value="C:cytoplasm"/>
    <property type="evidence" value="ECO:0007669"/>
    <property type="project" value="UniProtKB-SubCell"/>
</dbReference>
<dbReference type="InterPro" id="IPR036565">
    <property type="entry name" value="Mur-like_cat_sf"/>
</dbReference>
<dbReference type="Gene3D" id="3.40.1190.10">
    <property type="entry name" value="Mur-like, catalytic domain"/>
    <property type="match status" value="1"/>
</dbReference>
<keyword evidence="4 10" id="KW-0547">Nucleotide-binding</keyword>
<proteinExistence type="inferred from homology"/>
<dbReference type="EMBL" id="CP031188">
    <property type="protein sequence ID" value="AXG73043.1"/>
    <property type="molecule type" value="Genomic_DNA"/>
</dbReference>
<feature type="domain" description="Mur ligase central" evidence="14">
    <location>
        <begin position="96"/>
        <end position="275"/>
    </location>
</feature>
<dbReference type="GO" id="GO:0008360">
    <property type="term" value="P:regulation of cell shape"/>
    <property type="evidence" value="ECO:0007669"/>
    <property type="project" value="UniProtKB-KW"/>
</dbReference>
<keyword evidence="1 10" id="KW-0963">Cytoplasm</keyword>
<dbReference type="GO" id="GO:0051301">
    <property type="term" value="P:cell division"/>
    <property type="evidence" value="ECO:0007669"/>
    <property type="project" value="UniProtKB-KW"/>
</dbReference>
<dbReference type="GO" id="GO:0008766">
    <property type="term" value="F:UDP-N-acetylmuramoylalanyl-D-glutamyl-2,6-diaminopimelate-D-alanyl-D-alanine ligase activity"/>
    <property type="evidence" value="ECO:0007669"/>
    <property type="project" value="RHEA"/>
</dbReference>
<evidence type="ECO:0000259" key="13">
    <source>
        <dbReference type="Pfam" id="PF02875"/>
    </source>
</evidence>
<evidence type="ECO:0000313" key="16">
    <source>
        <dbReference type="Proteomes" id="UP000253951"/>
    </source>
</evidence>
<evidence type="ECO:0000256" key="11">
    <source>
        <dbReference type="RuleBase" id="RU004136"/>
    </source>
</evidence>
<evidence type="ECO:0000256" key="2">
    <source>
        <dbReference type="ARBA" id="ARBA00022598"/>
    </source>
</evidence>
<keyword evidence="2 10" id="KW-0436">Ligase</keyword>
<keyword evidence="9 10" id="KW-0961">Cell wall biogenesis/degradation</keyword>
<feature type="binding site" evidence="10">
    <location>
        <begin position="97"/>
        <end position="103"/>
    </location>
    <ligand>
        <name>ATP</name>
        <dbReference type="ChEBI" id="CHEBI:30616"/>
    </ligand>
</feature>
<dbReference type="InterPro" id="IPR051046">
    <property type="entry name" value="MurCDEF_CellWall_CoF430Synth"/>
</dbReference>
<dbReference type="InterPro" id="IPR035911">
    <property type="entry name" value="MurE/MurF_N"/>
</dbReference>
<dbReference type="InterPro" id="IPR000713">
    <property type="entry name" value="Mur_ligase_N"/>
</dbReference>
<evidence type="ECO:0000256" key="10">
    <source>
        <dbReference type="HAMAP-Rule" id="MF_02019"/>
    </source>
</evidence>
<dbReference type="PANTHER" id="PTHR43024:SF1">
    <property type="entry name" value="UDP-N-ACETYLMURAMOYL-TRIPEPTIDE--D-ALANYL-D-ALANINE LIGASE"/>
    <property type="match status" value="1"/>
</dbReference>
<keyword evidence="3 10" id="KW-0132">Cell division</keyword>
<dbReference type="InterPro" id="IPR036615">
    <property type="entry name" value="Mur_ligase_C_dom_sf"/>
</dbReference>
<comment type="catalytic activity">
    <reaction evidence="10 11">
        <text>D-alanyl-D-alanine + UDP-N-acetyl-alpha-D-muramoyl-L-alanyl-gamma-D-glutamyl-meso-2,6-diaminopimelate + ATP = UDP-N-acetyl-alpha-D-muramoyl-L-alanyl-gamma-D-glutamyl-meso-2,6-diaminopimeloyl-D-alanyl-D-alanine + ADP + phosphate + H(+)</text>
        <dbReference type="Rhea" id="RHEA:28374"/>
        <dbReference type="ChEBI" id="CHEBI:15378"/>
        <dbReference type="ChEBI" id="CHEBI:30616"/>
        <dbReference type="ChEBI" id="CHEBI:43474"/>
        <dbReference type="ChEBI" id="CHEBI:57822"/>
        <dbReference type="ChEBI" id="CHEBI:61386"/>
        <dbReference type="ChEBI" id="CHEBI:83905"/>
        <dbReference type="ChEBI" id="CHEBI:456216"/>
        <dbReference type="EC" id="6.3.2.10"/>
    </reaction>
</comment>
<dbReference type="AlphaFoldDB" id="A0A345H8Y3"/>
<dbReference type="Proteomes" id="UP000253951">
    <property type="component" value="Chromosome"/>
</dbReference>
<dbReference type="Pfam" id="PF01225">
    <property type="entry name" value="Mur_ligase"/>
    <property type="match status" value="1"/>
</dbReference>
<gene>
    <name evidence="10 15" type="primary">murF</name>
    <name evidence="15" type="ORF">DVK85_01840</name>
</gene>
<dbReference type="SUPFAM" id="SSF63418">
    <property type="entry name" value="MurE/MurF N-terminal domain"/>
    <property type="match status" value="1"/>
</dbReference>
<dbReference type="SUPFAM" id="SSF53623">
    <property type="entry name" value="MurD-like peptide ligases, catalytic domain"/>
    <property type="match status" value="1"/>
</dbReference>
<evidence type="ECO:0000256" key="8">
    <source>
        <dbReference type="ARBA" id="ARBA00023306"/>
    </source>
</evidence>
<dbReference type="KEGG" id="fat:DVK85_01840"/>
<dbReference type="Pfam" id="PF08245">
    <property type="entry name" value="Mur_ligase_M"/>
    <property type="match status" value="1"/>
</dbReference>
<dbReference type="GO" id="GO:0005524">
    <property type="term" value="F:ATP binding"/>
    <property type="evidence" value="ECO:0007669"/>
    <property type="project" value="UniProtKB-UniRule"/>
</dbReference>
<keyword evidence="5 10" id="KW-0067">ATP-binding</keyword>
<evidence type="ECO:0000259" key="12">
    <source>
        <dbReference type="Pfam" id="PF01225"/>
    </source>
</evidence>
<sequence>MDIAQLYSYFNQCTSVATDTRKIEPDTLFIALKGDNFNANTFAEEALVKGAKYAVVDDPEYKTNERILLVENSLTALQELANFHRKTLGLPVIALTGSNGKTTTKELINTVLSAKYNTRATVGNLNNHIGVPLTILSFTKETEIGIVEMGANHQKEIEFLCSIAEPNFGYITNFGKAHLEGFGGYEGVIKGKSELYTYLKNNTKTAFVNLDDTIQKEKTATISRYTFAINNPNGDVNIKAVTATPMVKVVYNSQEIQTNLIGSYNAPNISAAIAIGSYFKVSDSKIKKALEGYTPNNNRSQLIDKNSNKIILDAYNANPSSMSAAINNFLQLEGKNKTAVLGDMFELGIESMEEHKKIINLLANVDTVAIYFVGKAFFANKIEKENIHFFESFDTFSKKFANKNIQNNTLLIKGSRGMALERVLEVL</sequence>
<dbReference type="InterPro" id="IPR013221">
    <property type="entry name" value="Mur_ligase_cen"/>
</dbReference>
<evidence type="ECO:0000256" key="4">
    <source>
        <dbReference type="ARBA" id="ARBA00022741"/>
    </source>
</evidence>
<feature type="domain" description="Mur ligase N-terminal catalytic" evidence="12">
    <location>
        <begin position="14"/>
        <end position="84"/>
    </location>
</feature>
<dbReference type="Gene3D" id="3.40.1390.10">
    <property type="entry name" value="MurE/MurF, N-terminal domain"/>
    <property type="match status" value="1"/>
</dbReference>
<comment type="similarity">
    <text evidence="10">Belongs to the MurCDEF family. MurF subfamily.</text>
</comment>
<dbReference type="PANTHER" id="PTHR43024">
    <property type="entry name" value="UDP-N-ACETYLMURAMOYL-TRIPEPTIDE--D-ALANYL-D-ALANINE LIGASE"/>
    <property type="match status" value="1"/>
</dbReference>
<accession>A0A345H8Y3</accession>
<protein>
    <recommendedName>
        <fullName evidence="10 11">UDP-N-acetylmuramoyl-tripeptide--D-alanyl-D-alanine ligase</fullName>
        <ecNumber evidence="10 11">6.3.2.10</ecNumber>
    </recommendedName>
    <alternativeName>
        <fullName evidence="10">D-alanyl-D-alanine-adding enzyme</fullName>
    </alternativeName>
</protein>
<dbReference type="GO" id="GO:0009252">
    <property type="term" value="P:peptidoglycan biosynthetic process"/>
    <property type="evidence" value="ECO:0007669"/>
    <property type="project" value="UniProtKB-UniRule"/>
</dbReference>
<dbReference type="OrthoDB" id="9801978at2"/>
<dbReference type="Gene3D" id="3.90.190.20">
    <property type="entry name" value="Mur ligase, C-terminal domain"/>
    <property type="match status" value="1"/>
</dbReference>
<dbReference type="HAMAP" id="MF_02019">
    <property type="entry name" value="MurF"/>
    <property type="match status" value="1"/>
</dbReference>
<comment type="function">
    <text evidence="10 11">Involved in cell wall formation. Catalyzes the final step in the synthesis of UDP-N-acetylmuramoyl-pentapeptide, the precursor of murein.</text>
</comment>
<dbReference type="UniPathway" id="UPA00219"/>
<keyword evidence="16" id="KW-1185">Reference proteome</keyword>
<evidence type="ECO:0000256" key="6">
    <source>
        <dbReference type="ARBA" id="ARBA00022960"/>
    </source>
</evidence>
<keyword evidence="6 10" id="KW-0133">Cell shape</keyword>
<dbReference type="SUPFAM" id="SSF53244">
    <property type="entry name" value="MurD-like peptide ligases, peptide-binding domain"/>
    <property type="match status" value="1"/>
</dbReference>
<dbReference type="GO" id="GO:0071555">
    <property type="term" value="P:cell wall organization"/>
    <property type="evidence" value="ECO:0007669"/>
    <property type="project" value="UniProtKB-KW"/>
</dbReference>
<dbReference type="EC" id="6.3.2.10" evidence="10 11"/>
<organism evidence="15 16">
    <name type="scientific">Flavobacterium arcticum</name>
    <dbReference type="NCBI Taxonomy" id="1784713"/>
    <lineage>
        <taxon>Bacteria</taxon>
        <taxon>Pseudomonadati</taxon>
        <taxon>Bacteroidota</taxon>
        <taxon>Flavobacteriia</taxon>
        <taxon>Flavobacteriales</taxon>
        <taxon>Flavobacteriaceae</taxon>
        <taxon>Flavobacterium</taxon>
    </lineage>
</organism>
<dbReference type="GO" id="GO:0047480">
    <property type="term" value="F:UDP-N-acetylmuramoyl-tripeptide-D-alanyl-D-alanine ligase activity"/>
    <property type="evidence" value="ECO:0007669"/>
    <property type="project" value="UniProtKB-UniRule"/>
</dbReference>
<evidence type="ECO:0000313" key="15">
    <source>
        <dbReference type="EMBL" id="AXG73043.1"/>
    </source>
</evidence>
<evidence type="ECO:0000256" key="3">
    <source>
        <dbReference type="ARBA" id="ARBA00022618"/>
    </source>
</evidence>
<dbReference type="InterPro" id="IPR004101">
    <property type="entry name" value="Mur_ligase_C"/>
</dbReference>
<keyword evidence="8 10" id="KW-0131">Cell cycle</keyword>